<keyword evidence="8" id="KW-1015">Disulfide bond</keyword>
<keyword evidence="14" id="KW-1185">Reference proteome</keyword>
<dbReference type="Pfam" id="PF00019">
    <property type="entry name" value="TGF_beta"/>
    <property type="match status" value="1"/>
</dbReference>
<feature type="domain" description="TGF-beta family profile" evidence="12">
    <location>
        <begin position="291"/>
        <end position="411"/>
    </location>
</feature>
<dbReference type="Gene3D" id="2.10.90.10">
    <property type="entry name" value="Cystine-knot cytokines"/>
    <property type="match status" value="1"/>
</dbReference>
<keyword evidence="6" id="KW-0221">Differentiation</keyword>
<dbReference type="GO" id="GO:0051240">
    <property type="term" value="P:positive regulation of multicellular organismal process"/>
    <property type="evidence" value="ECO:0007669"/>
    <property type="project" value="UniProtKB-ARBA"/>
</dbReference>
<evidence type="ECO:0000256" key="1">
    <source>
        <dbReference type="ARBA" id="ARBA00004613"/>
    </source>
</evidence>
<keyword evidence="4" id="KW-0964">Secreted</keyword>
<dbReference type="Proteomes" id="UP001497623">
    <property type="component" value="Unassembled WGS sequence"/>
</dbReference>
<dbReference type="FunFam" id="2.10.90.10:FF:000103">
    <property type="entry name" value="Bone morphogenetic protein 16"/>
    <property type="match status" value="1"/>
</dbReference>
<evidence type="ECO:0000256" key="9">
    <source>
        <dbReference type="ARBA" id="ARBA00023180"/>
    </source>
</evidence>
<dbReference type="EMBL" id="CAXKWB010023164">
    <property type="protein sequence ID" value="CAL4124907.1"/>
    <property type="molecule type" value="Genomic_DNA"/>
</dbReference>
<name>A0AAV2RLD0_MEGNR</name>
<evidence type="ECO:0000256" key="10">
    <source>
        <dbReference type="RuleBase" id="RU000354"/>
    </source>
</evidence>
<feature type="chain" id="PRO_5043909676" description="TGF-beta family profile domain-containing protein" evidence="11">
    <location>
        <begin position="25"/>
        <end position="411"/>
    </location>
</feature>
<comment type="subcellular location">
    <subcellularLocation>
        <location evidence="1">Secreted</location>
    </subcellularLocation>
</comment>
<dbReference type="Gene3D" id="2.60.120.970">
    <property type="match status" value="1"/>
</dbReference>
<evidence type="ECO:0000256" key="11">
    <source>
        <dbReference type="SAM" id="SignalP"/>
    </source>
</evidence>
<evidence type="ECO:0000259" key="12">
    <source>
        <dbReference type="PROSITE" id="PS51362"/>
    </source>
</evidence>
<evidence type="ECO:0000313" key="13">
    <source>
        <dbReference type="EMBL" id="CAL4124907.1"/>
    </source>
</evidence>
<dbReference type="AlphaFoldDB" id="A0AAV2RLD0"/>
<dbReference type="GO" id="GO:0030154">
    <property type="term" value="P:cell differentiation"/>
    <property type="evidence" value="ECO:0007669"/>
    <property type="project" value="UniProtKB-KW"/>
</dbReference>
<comment type="similarity">
    <text evidence="2 10">Belongs to the TGF-beta family.</text>
</comment>
<dbReference type="SUPFAM" id="SSF57501">
    <property type="entry name" value="Cystine-knot cytokines"/>
    <property type="match status" value="1"/>
</dbReference>
<reference evidence="13 14" key="1">
    <citation type="submission" date="2024-05" db="EMBL/GenBank/DDBJ databases">
        <authorList>
            <person name="Wallberg A."/>
        </authorList>
    </citation>
    <scope>NUCLEOTIDE SEQUENCE [LARGE SCALE GENOMIC DNA]</scope>
</reference>
<dbReference type="InterPro" id="IPR029034">
    <property type="entry name" value="Cystine-knot_cytokine"/>
</dbReference>
<evidence type="ECO:0000256" key="7">
    <source>
        <dbReference type="ARBA" id="ARBA00023030"/>
    </source>
</evidence>
<keyword evidence="5 11" id="KW-0732">Signal</keyword>
<keyword evidence="9" id="KW-0325">Glycoprotein</keyword>
<dbReference type="GO" id="GO:0008083">
    <property type="term" value="F:growth factor activity"/>
    <property type="evidence" value="ECO:0007669"/>
    <property type="project" value="UniProtKB-KW"/>
</dbReference>
<feature type="signal peptide" evidence="11">
    <location>
        <begin position="1"/>
        <end position="24"/>
    </location>
</feature>
<evidence type="ECO:0000256" key="6">
    <source>
        <dbReference type="ARBA" id="ARBA00022782"/>
    </source>
</evidence>
<accession>A0AAV2RLD0</accession>
<comment type="caution">
    <text evidence="13">The sequence shown here is derived from an EMBL/GenBank/DDBJ whole genome shotgun (WGS) entry which is preliminary data.</text>
</comment>
<proteinExistence type="inferred from homology"/>
<dbReference type="GO" id="GO:0005615">
    <property type="term" value="C:extracellular space"/>
    <property type="evidence" value="ECO:0007669"/>
    <property type="project" value="TreeGrafter"/>
</dbReference>
<evidence type="ECO:0000256" key="5">
    <source>
        <dbReference type="ARBA" id="ARBA00022729"/>
    </source>
</evidence>
<evidence type="ECO:0000256" key="8">
    <source>
        <dbReference type="ARBA" id="ARBA00023157"/>
    </source>
</evidence>
<dbReference type="PROSITE" id="PS00250">
    <property type="entry name" value="TGF_BETA_1"/>
    <property type="match status" value="1"/>
</dbReference>
<dbReference type="InterPro" id="IPR017948">
    <property type="entry name" value="TGFb_CS"/>
</dbReference>
<dbReference type="InterPro" id="IPR001111">
    <property type="entry name" value="TGF-b_propeptide"/>
</dbReference>
<evidence type="ECO:0000256" key="4">
    <source>
        <dbReference type="ARBA" id="ARBA00022525"/>
    </source>
</evidence>
<dbReference type="PANTHER" id="PTHR11848">
    <property type="entry name" value="TGF-BETA FAMILY"/>
    <property type="match status" value="1"/>
</dbReference>
<dbReference type="PANTHER" id="PTHR11848:SF263">
    <property type="entry name" value="PROTEIN DECAPENTAPLEGIC"/>
    <property type="match status" value="1"/>
</dbReference>
<evidence type="ECO:0000256" key="3">
    <source>
        <dbReference type="ARBA" id="ARBA00022473"/>
    </source>
</evidence>
<dbReference type="InterPro" id="IPR001839">
    <property type="entry name" value="TGF-b_C"/>
</dbReference>
<keyword evidence="7 10" id="KW-0339">Growth factor</keyword>
<dbReference type="GO" id="GO:0051094">
    <property type="term" value="P:positive regulation of developmental process"/>
    <property type="evidence" value="ECO:0007669"/>
    <property type="project" value="UniProtKB-ARBA"/>
</dbReference>
<sequence length="411" mass="47806">MMLLWCWWWRVVAVLSWVAAGAGAEGLLARTPSSSSGHNPKMVQQLENSLLSMFGLERRPRVKRRGLTPPPYLMNLYQQQVETVLQRPELPLQAPEKRVSNANTIRSFKHKDSPSDYNYPSHKMRFRFNVTGVPSNELIRLAELQITHFKHSSVSEKHLNKCEEDIQKPKVRRRRTTEDSQYLKRIKVYDILRPATNKSDPIVRLLDTRLIDARKEGMEGLDVSNALYRWVNNPKRNYGVLVEISTSFDDINSVDHSHIRLRRSETFDSMLWENEQPLLVLYTDDGKTKSREKRSINKYKKYNNKPRADCRRHKLYVDFKKVGWDDWIVAPPGYDAYYCQGACPWPLAEHLNATNHAVVQQLVNSKYPDRVPKACCVPTELSAISMLYMDDDERFVLKNHQDMVVEGCGCR</sequence>
<evidence type="ECO:0000313" key="14">
    <source>
        <dbReference type="Proteomes" id="UP001497623"/>
    </source>
</evidence>
<dbReference type="Pfam" id="PF00688">
    <property type="entry name" value="TGFb_propeptide"/>
    <property type="match status" value="1"/>
</dbReference>
<protein>
    <recommendedName>
        <fullName evidence="12">TGF-beta family profile domain-containing protein</fullName>
    </recommendedName>
</protein>
<evidence type="ECO:0000256" key="2">
    <source>
        <dbReference type="ARBA" id="ARBA00006656"/>
    </source>
</evidence>
<gene>
    <name evidence="13" type="ORF">MNOR_LOCUS24865</name>
</gene>
<dbReference type="GO" id="GO:0005125">
    <property type="term" value="F:cytokine activity"/>
    <property type="evidence" value="ECO:0007669"/>
    <property type="project" value="TreeGrafter"/>
</dbReference>
<organism evidence="13 14">
    <name type="scientific">Meganyctiphanes norvegica</name>
    <name type="common">Northern krill</name>
    <name type="synonym">Thysanopoda norvegica</name>
    <dbReference type="NCBI Taxonomy" id="48144"/>
    <lineage>
        <taxon>Eukaryota</taxon>
        <taxon>Metazoa</taxon>
        <taxon>Ecdysozoa</taxon>
        <taxon>Arthropoda</taxon>
        <taxon>Crustacea</taxon>
        <taxon>Multicrustacea</taxon>
        <taxon>Malacostraca</taxon>
        <taxon>Eumalacostraca</taxon>
        <taxon>Eucarida</taxon>
        <taxon>Euphausiacea</taxon>
        <taxon>Euphausiidae</taxon>
        <taxon>Meganyctiphanes</taxon>
    </lineage>
</organism>
<dbReference type="PROSITE" id="PS51362">
    <property type="entry name" value="TGF_BETA_2"/>
    <property type="match status" value="1"/>
</dbReference>
<dbReference type="InterPro" id="IPR015615">
    <property type="entry name" value="TGF-beta-rel"/>
</dbReference>
<keyword evidence="3" id="KW-0217">Developmental protein</keyword>
<dbReference type="PRINTS" id="PR00669">
    <property type="entry name" value="INHIBINA"/>
</dbReference>
<dbReference type="SMART" id="SM00204">
    <property type="entry name" value="TGFB"/>
    <property type="match status" value="1"/>
</dbReference>